<dbReference type="AlphaFoldDB" id="A0A3E4TNZ0"/>
<dbReference type="EMBL" id="QSSQ01000070">
    <property type="protein sequence ID" value="RGL92291.1"/>
    <property type="molecule type" value="Genomic_DNA"/>
</dbReference>
<reference evidence="1 2" key="1">
    <citation type="submission" date="2018-08" db="EMBL/GenBank/DDBJ databases">
        <title>A genome reference for cultivated species of the human gut microbiota.</title>
        <authorList>
            <person name="Zou Y."/>
            <person name="Xue W."/>
            <person name="Luo G."/>
        </authorList>
    </citation>
    <scope>NUCLEOTIDE SEQUENCE [LARGE SCALE GENOMIC DNA]</scope>
    <source>
        <strain evidence="1 2">TF05-11AC</strain>
    </source>
</reference>
<protein>
    <submittedName>
        <fullName evidence="1">Uncharacterized protein</fullName>
    </submittedName>
</protein>
<proteinExistence type="predicted"/>
<evidence type="ECO:0000313" key="2">
    <source>
        <dbReference type="Proteomes" id="UP000261257"/>
    </source>
</evidence>
<dbReference type="Proteomes" id="UP000261257">
    <property type="component" value="Unassembled WGS sequence"/>
</dbReference>
<gene>
    <name evidence="1" type="ORF">DXC39_32355</name>
</gene>
<sequence>MVIQCLSQSGIFLAVQPFGHEKTPSGKGVVSTRFNFRCKFEHTHFNTLGFAAKGQNCANVISILCQFFAMGLIREKLFQNCHTVLGGISPQNRT</sequence>
<comment type="caution">
    <text evidence="1">The sequence shown here is derived from an EMBL/GenBank/DDBJ whole genome shotgun (WGS) entry which is preliminary data.</text>
</comment>
<name>A0A3E4TNZ0_9FIRM</name>
<accession>A0A3E4TNZ0</accession>
<evidence type="ECO:0000313" key="1">
    <source>
        <dbReference type="EMBL" id="RGL92291.1"/>
    </source>
</evidence>
<organism evidence="1 2">
    <name type="scientific">Hungatella hathewayi</name>
    <dbReference type="NCBI Taxonomy" id="154046"/>
    <lineage>
        <taxon>Bacteria</taxon>
        <taxon>Bacillati</taxon>
        <taxon>Bacillota</taxon>
        <taxon>Clostridia</taxon>
        <taxon>Lachnospirales</taxon>
        <taxon>Lachnospiraceae</taxon>
        <taxon>Hungatella</taxon>
    </lineage>
</organism>